<gene>
    <name evidence="8" type="ORF">AB0C36_29940</name>
</gene>
<evidence type="ECO:0000313" key="8">
    <source>
        <dbReference type="EMBL" id="MEU8137723.1"/>
    </source>
</evidence>
<dbReference type="InterPro" id="IPR016032">
    <property type="entry name" value="Sig_transdc_resp-reg_C-effctor"/>
</dbReference>
<accession>A0ABV3DPP9</accession>
<evidence type="ECO:0000256" key="6">
    <source>
        <dbReference type="PROSITE-ProRule" id="PRU01091"/>
    </source>
</evidence>
<evidence type="ECO:0000256" key="4">
    <source>
        <dbReference type="ARBA" id="ARBA00023125"/>
    </source>
</evidence>
<dbReference type="PROSITE" id="PS51755">
    <property type="entry name" value="OMPR_PHOB"/>
    <property type="match status" value="1"/>
</dbReference>
<evidence type="ECO:0000259" key="7">
    <source>
        <dbReference type="PROSITE" id="PS51755"/>
    </source>
</evidence>
<name>A0ABV3DPP9_9ACTN</name>
<dbReference type="PANTHER" id="PTHR35807">
    <property type="entry name" value="TRANSCRIPTIONAL REGULATOR REDD-RELATED"/>
    <property type="match status" value="1"/>
</dbReference>
<protein>
    <submittedName>
        <fullName evidence="8">AfsR/SARP family transcriptional regulator</fullName>
    </submittedName>
</protein>
<dbReference type="InterPro" id="IPR011990">
    <property type="entry name" value="TPR-like_helical_dom_sf"/>
</dbReference>
<dbReference type="Pfam" id="PF00486">
    <property type="entry name" value="Trans_reg_C"/>
    <property type="match status" value="1"/>
</dbReference>
<comment type="similarity">
    <text evidence="1">Belongs to the AfsR/DnrI/RedD regulatory family.</text>
</comment>
<comment type="caution">
    <text evidence="8">The sequence shown here is derived from an EMBL/GenBank/DDBJ whole genome shotgun (WGS) entry which is preliminary data.</text>
</comment>
<dbReference type="SUPFAM" id="SSF48452">
    <property type="entry name" value="TPR-like"/>
    <property type="match status" value="1"/>
</dbReference>
<evidence type="ECO:0000256" key="1">
    <source>
        <dbReference type="ARBA" id="ARBA00005820"/>
    </source>
</evidence>
<evidence type="ECO:0000313" key="9">
    <source>
        <dbReference type="Proteomes" id="UP001551482"/>
    </source>
</evidence>
<evidence type="ECO:0000256" key="3">
    <source>
        <dbReference type="ARBA" id="ARBA00023015"/>
    </source>
</evidence>
<keyword evidence="5" id="KW-0804">Transcription</keyword>
<dbReference type="InterPro" id="IPR005158">
    <property type="entry name" value="BTAD"/>
</dbReference>
<keyword evidence="4 6" id="KW-0238">DNA-binding</keyword>
<dbReference type="InterPro" id="IPR001867">
    <property type="entry name" value="OmpR/PhoB-type_DNA-bd"/>
</dbReference>
<dbReference type="CDD" id="cd15831">
    <property type="entry name" value="BTAD"/>
    <property type="match status" value="1"/>
</dbReference>
<keyword evidence="3" id="KW-0805">Transcription regulation</keyword>
<keyword evidence="9" id="KW-1185">Reference proteome</keyword>
<reference evidence="8 9" key="1">
    <citation type="submission" date="2024-06" db="EMBL/GenBank/DDBJ databases">
        <title>The Natural Products Discovery Center: Release of the First 8490 Sequenced Strains for Exploring Actinobacteria Biosynthetic Diversity.</title>
        <authorList>
            <person name="Kalkreuter E."/>
            <person name="Kautsar S.A."/>
            <person name="Yang D."/>
            <person name="Bader C.D."/>
            <person name="Teijaro C.N."/>
            <person name="Fluegel L."/>
            <person name="Davis C.M."/>
            <person name="Simpson J.R."/>
            <person name="Lauterbach L."/>
            <person name="Steele A.D."/>
            <person name="Gui C."/>
            <person name="Meng S."/>
            <person name="Li G."/>
            <person name="Viehrig K."/>
            <person name="Ye F."/>
            <person name="Su P."/>
            <person name="Kiefer A.F."/>
            <person name="Nichols A."/>
            <person name="Cepeda A.J."/>
            <person name="Yan W."/>
            <person name="Fan B."/>
            <person name="Jiang Y."/>
            <person name="Adhikari A."/>
            <person name="Zheng C.-J."/>
            <person name="Schuster L."/>
            <person name="Cowan T.M."/>
            <person name="Smanski M.J."/>
            <person name="Chevrette M.G."/>
            <person name="De Carvalho L.P.S."/>
            <person name="Shen B."/>
        </authorList>
    </citation>
    <scope>NUCLEOTIDE SEQUENCE [LARGE SCALE GENOMIC DNA]</scope>
    <source>
        <strain evidence="8 9">NPDC048946</strain>
    </source>
</reference>
<feature type="domain" description="OmpR/PhoB-type" evidence="7">
    <location>
        <begin position="1"/>
        <end position="100"/>
    </location>
</feature>
<keyword evidence="2" id="KW-0902">Two-component regulatory system</keyword>
<dbReference type="Gene3D" id="1.25.40.10">
    <property type="entry name" value="Tetratricopeptide repeat domain"/>
    <property type="match status" value="1"/>
</dbReference>
<organism evidence="8 9">
    <name type="scientific">Streptodolium elevatio</name>
    <dbReference type="NCBI Taxonomy" id="3157996"/>
    <lineage>
        <taxon>Bacteria</taxon>
        <taxon>Bacillati</taxon>
        <taxon>Actinomycetota</taxon>
        <taxon>Actinomycetes</taxon>
        <taxon>Kitasatosporales</taxon>
        <taxon>Streptomycetaceae</taxon>
        <taxon>Streptodolium</taxon>
    </lineage>
</organism>
<proteinExistence type="inferred from homology"/>
<dbReference type="EMBL" id="JBEZFP010000098">
    <property type="protein sequence ID" value="MEU8137723.1"/>
    <property type="molecule type" value="Genomic_DNA"/>
</dbReference>
<evidence type="ECO:0000256" key="2">
    <source>
        <dbReference type="ARBA" id="ARBA00023012"/>
    </source>
</evidence>
<feature type="DNA-binding region" description="OmpR/PhoB-type" evidence="6">
    <location>
        <begin position="1"/>
        <end position="100"/>
    </location>
</feature>
<sequence length="275" mass="30462">MEFGVLGPLRMTAQRISYVPTAPKQRQLLALLLFNANQVVSTSACIEELWESAPPASALSTLQTYVLQLRRALRGVPHIGSLQDARKTLETRDGGYLLVVHPGELDLHVFERLVSHGRTALDHDDDRTGSRLLGEALGMWTGAALADVQTGPILQSYLTGLEEQRICVQEQRIEADLRLGHHHELLGELSALVTQNPTHENLHAQLMLALYRSGRPAQALSVHRRLRQVLHDELGLEPSPRMRRLHQAVLACDPVLDMPSQARGRLSLDLPARAG</sequence>
<dbReference type="Pfam" id="PF03704">
    <property type="entry name" value="BTAD"/>
    <property type="match status" value="1"/>
</dbReference>
<dbReference type="Gene3D" id="1.10.10.10">
    <property type="entry name" value="Winged helix-like DNA-binding domain superfamily/Winged helix DNA-binding domain"/>
    <property type="match status" value="1"/>
</dbReference>
<evidence type="ECO:0000256" key="5">
    <source>
        <dbReference type="ARBA" id="ARBA00023163"/>
    </source>
</evidence>
<dbReference type="SUPFAM" id="SSF46894">
    <property type="entry name" value="C-terminal effector domain of the bipartite response regulators"/>
    <property type="match status" value="1"/>
</dbReference>
<dbReference type="PANTHER" id="PTHR35807:SF1">
    <property type="entry name" value="TRANSCRIPTIONAL REGULATOR REDD"/>
    <property type="match status" value="1"/>
</dbReference>
<dbReference type="SMART" id="SM01043">
    <property type="entry name" value="BTAD"/>
    <property type="match status" value="1"/>
</dbReference>
<dbReference type="InterPro" id="IPR036388">
    <property type="entry name" value="WH-like_DNA-bd_sf"/>
</dbReference>
<dbReference type="Proteomes" id="UP001551482">
    <property type="component" value="Unassembled WGS sequence"/>
</dbReference>
<dbReference type="SMART" id="SM00862">
    <property type="entry name" value="Trans_reg_C"/>
    <property type="match status" value="1"/>
</dbReference>
<dbReference type="RefSeq" id="WP_358360029.1">
    <property type="nucleotide sequence ID" value="NZ_JBEZFP010000098.1"/>
</dbReference>
<dbReference type="InterPro" id="IPR051677">
    <property type="entry name" value="AfsR-DnrI-RedD_regulator"/>
</dbReference>